<dbReference type="InterPro" id="IPR010591">
    <property type="entry name" value="ATP11"/>
</dbReference>
<dbReference type="STRING" id="45351.A7RVY8"/>
<comment type="subcellular location">
    <subcellularLocation>
        <location evidence="1">Mitochondrion</location>
    </subcellularLocation>
</comment>
<evidence type="ECO:0000313" key="6">
    <source>
        <dbReference type="Proteomes" id="UP000001593"/>
    </source>
</evidence>
<accession>A7RVY8</accession>
<dbReference type="PANTHER" id="PTHR13126:SF0">
    <property type="entry name" value="ATP SYNTHASE MITOCHONDRIAL F1 COMPLEX ASSEMBLY FACTOR 1"/>
    <property type="match status" value="1"/>
</dbReference>
<dbReference type="OrthoDB" id="16535at2759"/>
<dbReference type="Proteomes" id="UP000001593">
    <property type="component" value="Unassembled WGS sequence"/>
</dbReference>
<evidence type="ECO:0000256" key="1">
    <source>
        <dbReference type="ARBA" id="ARBA00004173"/>
    </source>
</evidence>
<reference evidence="5 6" key="1">
    <citation type="journal article" date="2007" name="Science">
        <title>Sea anemone genome reveals ancestral eumetazoan gene repertoire and genomic organization.</title>
        <authorList>
            <person name="Putnam N.H."/>
            <person name="Srivastava M."/>
            <person name="Hellsten U."/>
            <person name="Dirks B."/>
            <person name="Chapman J."/>
            <person name="Salamov A."/>
            <person name="Terry A."/>
            <person name="Shapiro H."/>
            <person name="Lindquist E."/>
            <person name="Kapitonov V.V."/>
            <person name="Jurka J."/>
            <person name="Genikhovich G."/>
            <person name="Grigoriev I.V."/>
            <person name="Lucas S.M."/>
            <person name="Steele R.E."/>
            <person name="Finnerty J.R."/>
            <person name="Technau U."/>
            <person name="Martindale M.Q."/>
            <person name="Rokhsar D.S."/>
        </authorList>
    </citation>
    <scope>NUCLEOTIDE SEQUENCE [LARGE SCALE GENOMIC DNA]</scope>
    <source>
        <strain evidence="6">CH2 X CH6</strain>
    </source>
</reference>
<evidence type="ECO:0000256" key="2">
    <source>
        <dbReference type="ARBA" id="ARBA00009116"/>
    </source>
</evidence>
<keyword evidence="3" id="KW-0809">Transit peptide</keyword>
<dbReference type="Pfam" id="PF06644">
    <property type="entry name" value="ATP11"/>
    <property type="match status" value="1"/>
</dbReference>
<name>A7RVY8_NEMVE</name>
<dbReference type="eggNOG" id="KOG3281">
    <property type="taxonomic scope" value="Eukaryota"/>
</dbReference>
<dbReference type="PhylomeDB" id="A7RVY8"/>
<dbReference type="GO" id="GO:0033615">
    <property type="term" value="P:mitochondrial proton-transporting ATP synthase complex assembly"/>
    <property type="evidence" value="ECO:0000318"/>
    <property type="project" value="GO_Central"/>
</dbReference>
<comment type="similarity">
    <text evidence="2">Belongs to the ATP11 family.</text>
</comment>
<evidence type="ECO:0008006" key="7">
    <source>
        <dbReference type="Google" id="ProtNLM"/>
    </source>
</evidence>
<dbReference type="InParanoid" id="A7RVY8"/>
<protein>
    <recommendedName>
        <fullName evidence="7">ATP synthase mitochondrial F1 complex assembly factor 1</fullName>
    </recommendedName>
</protein>
<dbReference type="PANTHER" id="PTHR13126">
    <property type="entry name" value="CHAPERONE ATP11"/>
    <property type="match status" value="1"/>
</dbReference>
<dbReference type="EMBL" id="DS469545">
    <property type="protein sequence ID" value="EDO44321.1"/>
    <property type="molecule type" value="Genomic_DNA"/>
</dbReference>
<dbReference type="KEGG" id="nve:5516291"/>
<evidence type="ECO:0000256" key="4">
    <source>
        <dbReference type="ARBA" id="ARBA00023128"/>
    </source>
</evidence>
<keyword evidence="4" id="KW-0496">Mitochondrion</keyword>
<evidence type="ECO:0000256" key="3">
    <source>
        <dbReference type="ARBA" id="ARBA00022946"/>
    </source>
</evidence>
<proteinExistence type="inferred from homology"/>
<dbReference type="GO" id="GO:0005739">
    <property type="term" value="C:mitochondrion"/>
    <property type="evidence" value="ECO:0000318"/>
    <property type="project" value="GO_Central"/>
</dbReference>
<sequence>TLDSVLRMELISELSGEEIGKLWREFHKDKDCISAVIPANVYKTIEERSTKYPLFIYPLPRESGYEFIYSEFSGKHCYLTSLINFQTMAENAPWFLAVTHFTELQDTKGVVLMVGEVDTNHLSVVDAQWLAYQIQMYYASDSAERESLLHTFNIEPNKFDHMSVVEQLNNEIASGAITADSQLKK</sequence>
<dbReference type="AlphaFoldDB" id="A7RVY8"/>
<organism evidence="5 6">
    <name type="scientific">Nematostella vectensis</name>
    <name type="common">Starlet sea anemone</name>
    <dbReference type="NCBI Taxonomy" id="45351"/>
    <lineage>
        <taxon>Eukaryota</taxon>
        <taxon>Metazoa</taxon>
        <taxon>Cnidaria</taxon>
        <taxon>Anthozoa</taxon>
        <taxon>Hexacorallia</taxon>
        <taxon>Actiniaria</taxon>
        <taxon>Edwardsiidae</taxon>
        <taxon>Nematostella</taxon>
    </lineage>
</organism>
<dbReference type="OMA" id="WREYHEG"/>
<feature type="non-terminal residue" evidence="5">
    <location>
        <position position="1"/>
    </location>
</feature>
<gene>
    <name evidence="5" type="ORF">NEMVEDRAFT_v1g95270</name>
</gene>
<keyword evidence="6" id="KW-1185">Reference proteome</keyword>
<dbReference type="HOGENOM" id="CLU_1485271_0_0_1"/>
<evidence type="ECO:0000313" key="5">
    <source>
        <dbReference type="EMBL" id="EDO44321.1"/>
    </source>
</evidence>